<organism evidence="2">
    <name type="scientific">Anguilla anguilla</name>
    <name type="common">European freshwater eel</name>
    <name type="synonym">Muraena anguilla</name>
    <dbReference type="NCBI Taxonomy" id="7936"/>
    <lineage>
        <taxon>Eukaryota</taxon>
        <taxon>Metazoa</taxon>
        <taxon>Chordata</taxon>
        <taxon>Craniata</taxon>
        <taxon>Vertebrata</taxon>
        <taxon>Euteleostomi</taxon>
        <taxon>Actinopterygii</taxon>
        <taxon>Neopterygii</taxon>
        <taxon>Teleostei</taxon>
        <taxon>Anguilliformes</taxon>
        <taxon>Anguillidae</taxon>
        <taxon>Anguilla</taxon>
    </lineage>
</organism>
<reference evidence="2" key="1">
    <citation type="submission" date="2014-11" db="EMBL/GenBank/DDBJ databases">
        <authorList>
            <person name="Amaro Gonzalez C."/>
        </authorList>
    </citation>
    <scope>NUCLEOTIDE SEQUENCE</scope>
</reference>
<keyword evidence="1" id="KW-1133">Transmembrane helix</keyword>
<feature type="transmembrane region" description="Helical" evidence="1">
    <location>
        <begin position="19"/>
        <end position="36"/>
    </location>
</feature>
<proteinExistence type="predicted"/>
<dbReference type="EMBL" id="GBXM01008122">
    <property type="protein sequence ID" value="JAI00456.1"/>
    <property type="molecule type" value="Transcribed_RNA"/>
</dbReference>
<sequence length="37" mass="4295">MAHGVFSCTRPTFPLEMPLIRLFLMQLLCFIPFVVIL</sequence>
<name>A0A0E9XF26_ANGAN</name>
<reference evidence="2" key="2">
    <citation type="journal article" date="2015" name="Fish Shellfish Immunol.">
        <title>Early steps in the European eel (Anguilla anguilla)-Vibrio vulnificus interaction in the gills: Role of the RtxA13 toxin.</title>
        <authorList>
            <person name="Callol A."/>
            <person name="Pajuelo D."/>
            <person name="Ebbesson L."/>
            <person name="Teles M."/>
            <person name="MacKenzie S."/>
            <person name="Amaro C."/>
        </authorList>
    </citation>
    <scope>NUCLEOTIDE SEQUENCE</scope>
</reference>
<dbReference type="AlphaFoldDB" id="A0A0E9XF26"/>
<accession>A0A0E9XF26</accession>
<keyword evidence="1" id="KW-0472">Membrane</keyword>
<protein>
    <submittedName>
        <fullName evidence="2">Uncharacterized protein</fullName>
    </submittedName>
</protein>
<evidence type="ECO:0000256" key="1">
    <source>
        <dbReference type="SAM" id="Phobius"/>
    </source>
</evidence>
<keyword evidence="1" id="KW-0812">Transmembrane</keyword>
<evidence type="ECO:0000313" key="2">
    <source>
        <dbReference type="EMBL" id="JAI00456.1"/>
    </source>
</evidence>